<dbReference type="Pfam" id="PF01381">
    <property type="entry name" value="HTH_3"/>
    <property type="match status" value="1"/>
</dbReference>
<dbReference type="Proteomes" id="UP000001929">
    <property type="component" value="Chromosome"/>
</dbReference>
<evidence type="ECO:0000256" key="3">
    <source>
        <dbReference type="ARBA" id="ARBA00023163"/>
    </source>
</evidence>
<evidence type="ECO:0000313" key="6">
    <source>
        <dbReference type="Proteomes" id="UP000001929"/>
    </source>
</evidence>
<name>Q2RSF5_RHORT</name>
<dbReference type="AlphaFoldDB" id="Q2RSF5"/>
<dbReference type="InterPro" id="IPR036286">
    <property type="entry name" value="LexA/Signal_pep-like_sf"/>
</dbReference>
<dbReference type="InterPro" id="IPR015927">
    <property type="entry name" value="Peptidase_S24_S26A/B/C"/>
</dbReference>
<dbReference type="SMART" id="SM00530">
    <property type="entry name" value="HTH_XRE"/>
    <property type="match status" value="1"/>
</dbReference>
<gene>
    <name evidence="5" type="ordered locus">Rru_A2140</name>
</gene>
<dbReference type="RefSeq" id="WP_011389989.1">
    <property type="nucleotide sequence ID" value="NC_007643.1"/>
</dbReference>
<proteinExistence type="predicted"/>
<dbReference type="GO" id="GO:0003677">
    <property type="term" value="F:DNA binding"/>
    <property type="evidence" value="ECO:0007669"/>
    <property type="project" value="UniProtKB-KW"/>
</dbReference>
<dbReference type="InterPro" id="IPR010982">
    <property type="entry name" value="Lambda_DNA-bd_dom_sf"/>
</dbReference>
<keyword evidence="6" id="KW-1185">Reference proteome</keyword>
<evidence type="ECO:0000256" key="1">
    <source>
        <dbReference type="ARBA" id="ARBA00023015"/>
    </source>
</evidence>
<dbReference type="STRING" id="269796.Rru_A2140"/>
<organism evidence="5 6">
    <name type="scientific">Rhodospirillum rubrum (strain ATCC 11170 / ATH 1.1.1 / DSM 467 / LMG 4362 / NCIMB 8255 / S1)</name>
    <dbReference type="NCBI Taxonomy" id="269796"/>
    <lineage>
        <taxon>Bacteria</taxon>
        <taxon>Pseudomonadati</taxon>
        <taxon>Pseudomonadota</taxon>
        <taxon>Alphaproteobacteria</taxon>
        <taxon>Rhodospirillales</taxon>
        <taxon>Rhodospirillaceae</taxon>
        <taxon>Rhodospirillum</taxon>
    </lineage>
</organism>
<dbReference type="PANTHER" id="PTHR40661">
    <property type="match status" value="1"/>
</dbReference>
<dbReference type="Gene3D" id="2.10.109.10">
    <property type="entry name" value="Umud Fragment, subunit A"/>
    <property type="match status" value="1"/>
</dbReference>
<dbReference type="KEGG" id="rru:Rru_A2140"/>
<dbReference type="SUPFAM" id="SSF47413">
    <property type="entry name" value="lambda repressor-like DNA-binding domains"/>
    <property type="match status" value="1"/>
</dbReference>
<dbReference type="InterPro" id="IPR001387">
    <property type="entry name" value="Cro/C1-type_HTH"/>
</dbReference>
<dbReference type="CDD" id="cd00093">
    <property type="entry name" value="HTH_XRE"/>
    <property type="match status" value="1"/>
</dbReference>
<evidence type="ECO:0000256" key="2">
    <source>
        <dbReference type="ARBA" id="ARBA00023125"/>
    </source>
</evidence>
<dbReference type="PATRIC" id="fig|269796.9.peg.2233"/>
<dbReference type="EMBL" id="CP000230">
    <property type="protein sequence ID" value="ABC22940.1"/>
    <property type="molecule type" value="Genomic_DNA"/>
</dbReference>
<dbReference type="Gene3D" id="1.10.260.40">
    <property type="entry name" value="lambda repressor-like DNA-binding domains"/>
    <property type="match status" value="1"/>
</dbReference>
<evidence type="ECO:0000259" key="4">
    <source>
        <dbReference type="PROSITE" id="PS50943"/>
    </source>
</evidence>
<dbReference type="InterPro" id="IPR039418">
    <property type="entry name" value="LexA-like"/>
</dbReference>
<dbReference type="HOGENOM" id="CLU_088925_0_1_5"/>
<dbReference type="eggNOG" id="COG2932">
    <property type="taxonomic scope" value="Bacteria"/>
</dbReference>
<dbReference type="SUPFAM" id="SSF51306">
    <property type="entry name" value="LexA/Signal peptidase"/>
    <property type="match status" value="1"/>
</dbReference>
<feature type="domain" description="HTH cro/C1-type" evidence="4">
    <location>
        <begin position="8"/>
        <end position="62"/>
    </location>
</feature>
<dbReference type="CDD" id="cd06529">
    <property type="entry name" value="S24_LexA-like"/>
    <property type="match status" value="1"/>
</dbReference>
<evidence type="ECO:0000313" key="5">
    <source>
        <dbReference type="EMBL" id="ABC22940.1"/>
    </source>
</evidence>
<dbReference type="PROSITE" id="PS50943">
    <property type="entry name" value="HTH_CROC1"/>
    <property type="match status" value="1"/>
</dbReference>
<dbReference type="Pfam" id="PF00717">
    <property type="entry name" value="Peptidase_S24"/>
    <property type="match status" value="1"/>
</dbReference>
<accession>Q2RSF5</accession>
<keyword evidence="2" id="KW-0238">DNA-binding</keyword>
<dbReference type="EnsemblBacteria" id="ABC22940">
    <property type="protein sequence ID" value="ABC22940"/>
    <property type="gene ID" value="Rru_A2140"/>
</dbReference>
<reference evidence="5 6" key="1">
    <citation type="journal article" date="2011" name="Stand. Genomic Sci.">
        <title>Complete genome sequence of Rhodospirillum rubrum type strain (S1).</title>
        <authorList>
            <person name="Munk A.C."/>
            <person name="Copeland A."/>
            <person name="Lucas S."/>
            <person name="Lapidus A."/>
            <person name="Del Rio T.G."/>
            <person name="Barry K."/>
            <person name="Detter J.C."/>
            <person name="Hammon N."/>
            <person name="Israni S."/>
            <person name="Pitluck S."/>
            <person name="Brettin T."/>
            <person name="Bruce D."/>
            <person name="Han C."/>
            <person name="Tapia R."/>
            <person name="Gilna P."/>
            <person name="Schmutz J."/>
            <person name="Larimer F."/>
            <person name="Land M."/>
            <person name="Kyrpides N.C."/>
            <person name="Mavromatis K."/>
            <person name="Richardson P."/>
            <person name="Rohde M."/>
            <person name="Goker M."/>
            <person name="Klenk H.P."/>
            <person name="Zhang Y."/>
            <person name="Roberts G.P."/>
            <person name="Reslewic S."/>
            <person name="Schwartz D.C."/>
        </authorList>
    </citation>
    <scope>NUCLEOTIDE SEQUENCE [LARGE SCALE GENOMIC DNA]</scope>
    <source>
        <strain evidence="6">ATCC 11170 / ATH 1.1.1 / DSM 467 / LMG 4362 / NCIMB 8255 / S1</strain>
    </source>
</reference>
<protein>
    <submittedName>
        <fullName evidence="5">Transcriptional regulator, XRE family</fullName>
    </submittedName>
</protein>
<sequence length="196" mass="21630">MIEIGKRIAEARKDQGMSQYALAKLLGVNQSTIAYYERGRNTPKPWIVEDLARILNVSAAFLLYGRERTDPLVPVVGRVGLGGQVTLAPAEPIGFTELPPGASSRTEALIVEGDALWPVYRAGDIVFFSEEDVHRSPEDLHGRDCVVRLADGTTLIKLIKRGRTKALFTLASYNAPDIEDIALEKAAPIRWVKRAY</sequence>
<dbReference type="PANTHER" id="PTHR40661:SF3">
    <property type="entry name" value="FELS-1 PROPHAGE TRANSCRIPTIONAL REGULATOR"/>
    <property type="match status" value="1"/>
</dbReference>
<keyword evidence="3" id="KW-0804">Transcription</keyword>
<keyword evidence="1" id="KW-0805">Transcription regulation</keyword>